<name>A0ABR1C3M7_NECAM</name>
<protein>
    <submittedName>
        <fullName evidence="1">Uncharacterized protein</fullName>
    </submittedName>
</protein>
<dbReference type="PANTHER" id="PTHR46705">
    <property type="entry name" value="PROTEIN CBG09805"/>
    <property type="match status" value="1"/>
</dbReference>
<comment type="caution">
    <text evidence="1">The sequence shown here is derived from an EMBL/GenBank/DDBJ whole genome shotgun (WGS) entry which is preliminary data.</text>
</comment>
<dbReference type="EMBL" id="JAVFWL010000002">
    <property type="protein sequence ID" value="KAK6733142.1"/>
    <property type="molecule type" value="Genomic_DNA"/>
</dbReference>
<organism evidence="1 2">
    <name type="scientific">Necator americanus</name>
    <name type="common">Human hookworm</name>
    <dbReference type="NCBI Taxonomy" id="51031"/>
    <lineage>
        <taxon>Eukaryota</taxon>
        <taxon>Metazoa</taxon>
        <taxon>Ecdysozoa</taxon>
        <taxon>Nematoda</taxon>
        <taxon>Chromadorea</taxon>
        <taxon>Rhabditida</taxon>
        <taxon>Rhabditina</taxon>
        <taxon>Rhabditomorpha</taxon>
        <taxon>Strongyloidea</taxon>
        <taxon>Ancylostomatidae</taxon>
        <taxon>Bunostominae</taxon>
        <taxon>Necator</taxon>
    </lineage>
</organism>
<evidence type="ECO:0000313" key="1">
    <source>
        <dbReference type="EMBL" id="KAK6733142.1"/>
    </source>
</evidence>
<dbReference type="PANTHER" id="PTHR46705:SF13">
    <property type="entry name" value="DOMAIN OF UNKNOWN FUNCTION DB DOMAIN-CONTAINING PROTEIN"/>
    <property type="match status" value="1"/>
</dbReference>
<dbReference type="Pfam" id="PF01682">
    <property type="entry name" value="DB"/>
    <property type="match status" value="1"/>
</dbReference>
<dbReference type="CTD" id="25344734"/>
<accession>A0ABR1C3M7</accession>
<keyword evidence="2" id="KW-1185">Reference proteome</keyword>
<proteinExistence type="predicted"/>
<evidence type="ECO:0000313" key="2">
    <source>
        <dbReference type="Proteomes" id="UP001303046"/>
    </source>
</evidence>
<sequence length="138" mass="15957">MRTVLIFFAMALIACAKRDSNEKFKACCARQKSADKECKRKFCDFKVINQNNVLHFLNMCSPRGDTVKQMWDCASSRKDHLECCKKKNVLPSCMKYCETSHSAPPDYLNHLICLQNFDAISYCFRNHLETNPNIFGDN</sequence>
<dbReference type="InterPro" id="IPR002602">
    <property type="entry name" value="DB"/>
</dbReference>
<dbReference type="KEGG" id="nai:NECAME_04702"/>
<dbReference type="Proteomes" id="UP001303046">
    <property type="component" value="Unassembled WGS sequence"/>
</dbReference>
<reference evidence="1 2" key="1">
    <citation type="submission" date="2023-08" db="EMBL/GenBank/DDBJ databases">
        <title>A Necator americanus chromosomal reference genome.</title>
        <authorList>
            <person name="Ilik V."/>
            <person name="Petrzelkova K.J."/>
            <person name="Pardy F."/>
            <person name="Fuh T."/>
            <person name="Niatou-Singa F.S."/>
            <person name="Gouil Q."/>
            <person name="Baker L."/>
            <person name="Ritchie M.E."/>
            <person name="Jex A.R."/>
            <person name="Gazzola D."/>
            <person name="Li H."/>
            <person name="Toshio Fujiwara R."/>
            <person name="Zhan B."/>
            <person name="Aroian R.V."/>
            <person name="Pafco B."/>
            <person name="Schwarz E.M."/>
        </authorList>
    </citation>
    <scope>NUCLEOTIDE SEQUENCE [LARGE SCALE GENOMIC DNA]</scope>
    <source>
        <strain evidence="1 2">Aroian</strain>
        <tissue evidence="1">Whole animal</tissue>
    </source>
</reference>
<gene>
    <name evidence="1" type="primary">Necator_chrII.g4897</name>
    <name evidence="1" type="ORF">RB195_017105</name>
</gene>
<dbReference type="PROSITE" id="PS51257">
    <property type="entry name" value="PROKAR_LIPOPROTEIN"/>
    <property type="match status" value="1"/>
</dbReference>